<keyword evidence="4" id="KW-1185">Reference proteome</keyword>
<protein>
    <submittedName>
        <fullName evidence="3">DUF397 domain-containing protein</fullName>
    </submittedName>
</protein>
<sequence>MHTNSVSSTTWRKSSHSGGQSGQCIEVAQLPDAIGLRDSKNPTNTALSIDQPAFRHLIHQIKAGKLDLA</sequence>
<name>A0A365H1D0_9ACTN</name>
<dbReference type="RefSeq" id="WP_111870092.1">
    <property type="nucleotide sequence ID" value="NZ_QLYX01000011.1"/>
</dbReference>
<feature type="domain" description="DUF397" evidence="2">
    <location>
        <begin position="10"/>
        <end position="62"/>
    </location>
</feature>
<gene>
    <name evidence="3" type="ORF">DPM19_23120</name>
</gene>
<reference evidence="3 4" key="1">
    <citation type="submission" date="2018-06" db="EMBL/GenBank/DDBJ databases">
        <title>Actinomadura craniellae sp. nov. isolated from marine sponge Craniella sp.</title>
        <authorList>
            <person name="Li L."/>
            <person name="Xu Q.H."/>
            <person name="Lin H.W."/>
            <person name="Lu Y.H."/>
        </authorList>
    </citation>
    <scope>NUCLEOTIDE SEQUENCE [LARGE SCALE GENOMIC DNA]</scope>
    <source>
        <strain evidence="3 4">LHW63021</strain>
    </source>
</reference>
<feature type="compositionally biased region" description="Polar residues" evidence="1">
    <location>
        <begin position="1"/>
        <end position="18"/>
    </location>
</feature>
<feature type="region of interest" description="Disordered" evidence="1">
    <location>
        <begin position="1"/>
        <end position="24"/>
    </location>
</feature>
<dbReference type="AlphaFoldDB" id="A0A365H1D0"/>
<accession>A0A365H1D0</accession>
<comment type="caution">
    <text evidence="3">The sequence shown here is derived from an EMBL/GenBank/DDBJ whole genome shotgun (WGS) entry which is preliminary data.</text>
</comment>
<proteinExistence type="predicted"/>
<organism evidence="3 4">
    <name type="scientific">Actinomadura craniellae</name>
    <dbReference type="NCBI Taxonomy" id="2231787"/>
    <lineage>
        <taxon>Bacteria</taxon>
        <taxon>Bacillati</taxon>
        <taxon>Actinomycetota</taxon>
        <taxon>Actinomycetes</taxon>
        <taxon>Streptosporangiales</taxon>
        <taxon>Thermomonosporaceae</taxon>
        <taxon>Actinomadura</taxon>
    </lineage>
</organism>
<dbReference type="OrthoDB" id="3481959at2"/>
<dbReference type="Pfam" id="PF04149">
    <property type="entry name" value="DUF397"/>
    <property type="match status" value="1"/>
</dbReference>
<evidence type="ECO:0000259" key="2">
    <source>
        <dbReference type="Pfam" id="PF04149"/>
    </source>
</evidence>
<evidence type="ECO:0000313" key="4">
    <source>
        <dbReference type="Proteomes" id="UP000251891"/>
    </source>
</evidence>
<evidence type="ECO:0000256" key="1">
    <source>
        <dbReference type="SAM" id="MobiDB-lite"/>
    </source>
</evidence>
<dbReference type="Proteomes" id="UP000251891">
    <property type="component" value="Unassembled WGS sequence"/>
</dbReference>
<dbReference type="EMBL" id="QLYX01000011">
    <property type="protein sequence ID" value="RAY12904.1"/>
    <property type="molecule type" value="Genomic_DNA"/>
</dbReference>
<dbReference type="InterPro" id="IPR007278">
    <property type="entry name" value="DUF397"/>
</dbReference>
<evidence type="ECO:0000313" key="3">
    <source>
        <dbReference type="EMBL" id="RAY12904.1"/>
    </source>
</evidence>